<evidence type="ECO:0000256" key="2">
    <source>
        <dbReference type="ARBA" id="ARBA00004147"/>
    </source>
</evidence>
<dbReference type="GO" id="GO:0003723">
    <property type="term" value="F:RNA binding"/>
    <property type="evidence" value="ECO:0007669"/>
    <property type="project" value="UniProtKB-KW"/>
</dbReference>
<keyword evidence="10" id="KW-1040">Host Golgi apparatus</keyword>
<keyword evidence="13 18" id="KW-0543">Viral nucleoprotein</keyword>
<keyword evidence="11" id="KW-0946">Virion</keyword>
<dbReference type="InterPro" id="IPR015971">
    <property type="entry name" value="Nucleocapsid_Phlebovirus"/>
</dbReference>
<organism evidence="18">
    <name type="scientific">Reticulitermes chinensis phenuivirus 1</name>
    <dbReference type="NCBI Taxonomy" id="3133476"/>
    <lineage>
        <taxon>Viruses</taxon>
        <taxon>Riboviria</taxon>
        <taxon>Orthornavirae</taxon>
        <taxon>Negarnaviricota</taxon>
        <taxon>Polyploviricotina</taxon>
        <taxon>Bunyaviricetes</taxon>
        <taxon>Hareavirales</taxon>
        <taxon>Phenuiviridae</taxon>
    </lineage>
</organism>
<evidence type="ECO:0000256" key="12">
    <source>
        <dbReference type="ARBA" id="ARBA00022884"/>
    </source>
</evidence>
<comment type="similarity">
    <text evidence="6">Belongs to the phlebovirus nucleocapsid protein family.</text>
</comment>
<evidence type="ECO:0000256" key="11">
    <source>
        <dbReference type="ARBA" id="ARBA00022844"/>
    </source>
</evidence>
<keyword evidence="14" id="KW-1035">Host cytoplasm</keyword>
<evidence type="ECO:0000256" key="17">
    <source>
        <dbReference type="ARBA" id="ARBA00046628"/>
    </source>
</evidence>
<evidence type="ECO:0000256" key="5">
    <source>
        <dbReference type="ARBA" id="ARBA00004452"/>
    </source>
</evidence>
<evidence type="ECO:0000256" key="10">
    <source>
        <dbReference type="ARBA" id="ARBA00022812"/>
    </source>
</evidence>
<dbReference type="EMBL" id="BK067089">
    <property type="protein sequence ID" value="DBA56535.1"/>
    <property type="molecule type" value="Genomic_RNA"/>
</dbReference>
<comment type="subcellular location">
    <subcellularLocation>
        <location evidence="1">Host Golgi apparatus</location>
    </subcellularLocation>
    <subcellularLocation>
        <location evidence="3">Host cytoplasm</location>
    </subcellularLocation>
    <subcellularLocation>
        <location evidence="5">Host endoplasmic reticulum-Golgi intermediate compartment</location>
    </subcellularLocation>
    <subcellularLocation>
        <location evidence="2">Host nucleus</location>
    </subcellularLocation>
    <subcellularLocation>
        <location evidence="4">Virion</location>
    </subcellularLocation>
</comment>
<reference evidence="18" key="1">
    <citation type="journal article" date="2024" name="Microb. Genom.">
        <title>The hidden RNA viruses in Blattodea (cockroach and termite).</title>
        <authorList>
            <person name="Fan J."/>
            <person name="Jiang S."/>
            <person name="Li W."/>
            <person name="Li J."/>
            <person name="Pang R."/>
            <person name="Wu H."/>
        </authorList>
    </citation>
    <scope>NUCLEOTIDE SEQUENCE</scope>
    <source>
        <strain evidence="18">CN2019</strain>
    </source>
</reference>
<evidence type="ECO:0000256" key="16">
    <source>
        <dbReference type="ARBA" id="ARBA00033344"/>
    </source>
</evidence>
<dbReference type="GO" id="GO:0044177">
    <property type="term" value="C:host cell Golgi apparatus"/>
    <property type="evidence" value="ECO:0007669"/>
    <property type="project" value="UniProtKB-SubCell"/>
</dbReference>
<comment type="subunit">
    <text evidence="17">Homodimer. Homohexamer; ring-shaped, necessary to form the nucleocapsid. Homopentamers; opened pentamers in solution. Binds to viral genomic RNA. Interacts with glycoprotein Gn; this interaction allows packaging of nucleocapsids into virions.</text>
</comment>
<evidence type="ECO:0000256" key="14">
    <source>
        <dbReference type="ARBA" id="ARBA00023200"/>
    </source>
</evidence>
<evidence type="ECO:0000256" key="13">
    <source>
        <dbReference type="ARBA" id="ARBA00023086"/>
    </source>
</evidence>
<keyword evidence="15" id="KW-0687">Ribonucleoprotein</keyword>
<evidence type="ECO:0000256" key="6">
    <source>
        <dbReference type="ARBA" id="ARBA00005299"/>
    </source>
</evidence>
<dbReference type="Pfam" id="PF05733">
    <property type="entry name" value="Tenui_N"/>
    <property type="match status" value="1"/>
</dbReference>
<dbReference type="GO" id="GO:0019013">
    <property type="term" value="C:viral nucleocapsid"/>
    <property type="evidence" value="ECO:0007669"/>
    <property type="project" value="UniProtKB-KW"/>
</dbReference>
<evidence type="ECO:0000256" key="9">
    <source>
        <dbReference type="ARBA" id="ARBA00022562"/>
    </source>
</evidence>
<proteinExistence type="inferred from homology"/>
<dbReference type="GO" id="GO:0042025">
    <property type="term" value="C:host cell nucleus"/>
    <property type="evidence" value="ECO:0007669"/>
    <property type="project" value="UniProtKB-SubCell"/>
</dbReference>
<evidence type="ECO:0000256" key="8">
    <source>
        <dbReference type="ARBA" id="ARBA00022561"/>
    </source>
</evidence>
<evidence type="ECO:0000256" key="15">
    <source>
        <dbReference type="ARBA" id="ARBA00023274"/>
    </source>
</evidence>
<accession>A0AAT9J9Z1</accession>
<name>A0AAT9J9Z1_9VIRU</name>
<evidence type="ECO:0000256" key="1">
    <source>
        <dbReference type="ARBA" id="ARBA00004136"/>
    </source>
</evidence>
<keyword evidence="9" id="KW-1048">Host nucleus</keyword>
<sequence length="285" mass="31736">MAFSPSAQDMSEAQDMVLKISVRKLLDYQVIDVAELVYEGFDPKRIMAIFIHKGKTAKREGMAELMGKEVAKNSIEYIMAEAGSLATLAIMRGSKIKKIMDKTGDKAAKWIKECIEVYGIKQMDRKRAPGKDDITLLRMGAIFAHLVVLQVDTGVFEPAVTPSHFNFPVEVPRAVCCSVFGSMIPKEGTIEGLPEDDRRMLVKAWCYHQYAFDKVINPDKPSGKDKIASFAGIQIGNSFHDARLRQRILRACGLLDDSNKIPDPKRVALRQMATAWEDLPASQTG</sequence>
<keyword evidence="8" id="KW-0167">Capsid protein</keyword>
<dbReference type="GO" id="GO:1990904">
    <property type="term" value="C:ribonucleoprotein complex"/>
    <property type="evidence" value="ECO:0007669"/>
    <property type="project" value="UniProtKB-KW"/>
</dbReference>
<dbReference type="GO" id="GO:0044172">
    <property type="term" value="C:host cell endoplasmic reticulum-Golgi intermediate compartment"/>
    <property type="evidence" value="ECO:0007669"/>
    <property type="project" value="UniProtKB-SubCell"/>
</dbReference>
<evidence type="ECO:0000256" key="3">
    <source>
        <dbReference type="ARBA" id="ARBA00004192"/>
    </source>
</evidence>
<dbReference type="InterPro" id="IPR009522">
    <property type="entry name" value="Capsid_Phlebovir/Tenuivir"/>
</dbReference>
<evidence type="ECO:0000256" key="4">
    <source>
        <dbReference type="ARBA" id="ARBA00004328"/>
    </source>
</evidence>
<evidence type="ECO:0000313" key="18">
    <source>
        <dbReference type="EMBL" id="DBA56535.1"/>
    </source>
</evidence>
<protein>
    <recommendedName>
        <fullName evidence="7">Nucleoprotein</fullName>
    </recommendedName>
    <alternativeName>
        <fullName evidence="16">Nucleocapsid protein</fullName>
    </alternativeName>
</protein>
<dbReference type="PIRSF" id="PIRSF003953">
    <property type="entry name" value="N_PhelboV"/>
    <property type="match status" value="1"/>
</dbReference>
<evidence type="ECO:0000256" key="7">
    <source>
        <dbReference type="ARBA" id="ARBA00014389"/>
    </source>
</evidence>
<keyword evidence="12" id="KW-0694">RNA-binding</keyword>